<organism evidence="1 2">
    <name type="scientific">Elysia marginata</name>
    <dbReference type="NCBI Taxonomy" id="1093978"/>
    <lineage>
        <taxon>Eukaryota</taxon>
        <taxon>Metazoa</taxon>
        <taxon>Spiralia</taxon>
        <taxon>Lophotrochozoa</taxon>
        <taxon>Mollusca</taxon>
        <taxon>Gastropoda</taxon>
        <taxon>Heterobranchia</taxon>
        <taxon>Euthyneura</taxon>
        <taxon>Panpulmonata</taxon>
        <taxon>Sacoglossa</taxon>
        <taxon>Placobranchoidea</taxon>
        <taxon>Plakobranchidae</taxon>
        <taxon>Elysia</taxon>
    </lineage>
</organism>
<dbReference type="AlphaFoldDB" id="A0AAV4HQI7"/>
<dbReference type="EMBL" id="BMAT01005817">
    <property type="protein sequence ID" value="GFS00167.1"/>
    <property type="molecule type" value="Genomic_DNA"/>
</dbReference>
<protein>
    <recommendedName>
        <fullName evidence="3">PiggyBac transposable element-derived protein domain-containing protein</fullName>
    </recommendedName>
</protein>
<name>A0AAV4HQI7_9GAST</name>
<reference evidence="1 2" key="1">
    <citation type="journal article" date="2021" name="Elife">
        <title>Chloroplast acquisition without the gene transfer in kleptoplastic sea slugs, Plakobranchus ocellatus.</title>
        <authorList>
            <person name="Maeda T."/>
            <person name="Takahashi S."/>
            <person name="Yoshida T."/>
            <person name="Shimamura S."/>
            <person name="Takaki Y."/>
            <person name="Nagai Y."/>
            <person name="Toyoda A."/>
            <person name="Suzuki Y."/>
            <person name="Arimoto A."/>
            <person name="Ishii H."/>
            <person name="Satoh N."/>
            <person name="Nishiyama T."/>
            <person name="Hasebe M."/>
            <person name="Maruyama T."/>
            <person name="Minagawa J."/>
            <person name="Obokata J."/>
            <person name="Shigenobu S."/>
        </authorList>
    </citation>
    <scope>NUCLEOTIDE SEQUENCE [LARGE SCALE GENOMIC DNA]</scope>
</reference>
<gene>
    <name evidence="1" type="ORF">ElyMa_002809100</name>
</gene>
<comment type="caution">
    <text evidence="1">The sequence shown here is derived from an EMBL/GenBank/DDBJ whole genome shotgun (WGS) entry which is preliminary data.</text>
</comment>
<accession>A0AAV4HQI7</accession>
<evidence type="ECO:0008006" key="3">
    <source>
        <dbReference type="Google" id="ProtNLM"/>
    </source>
</evidence>
<keyword evidence="2" id="KW-1185">Reference proteome</keyword>
<evidence type="ECO:0000313" key="2">
    <source>
        <dbReference type="Proteomes" id="UP000762676"/>
    </source>
</evidence>
<dbReference type="Proteomes" id="UP000762676">
    <property type="component" value="Unassembled WGS sequence"/>
</dbReference>
<sequence length="149" mass="17225">MKVTSKKWEVRSPSSGKEIHKMRTEYMVLDSTVVEHTSPLNWNQRRPSDIRGEERWTDVSLIETVMTLLIAPLQGNRPTTVRASYNVNSLQVLPCLAQFQETVDRKLQHGLTLESSFKYWCSFKDAIVYTANKHLDLELKPENMKTGSR</sequence>
<evidence type="ECO:0000313" key="1">
    <source>
        <dbReference type="EMBL" id="GFS00167.1"/>
    </source>
</evidence>
<proteinExistence type="predicted"/>